<organism evidence="2 3">
    <name type="scientific">Halobaculum saliterrae</name>
    <dbReference type="NCBI Taxonomy" id="2073113"/>
    <lineage>
        <taxon>Archaea</taxon>
        <taxon>Methanobacteriati</taxon>
        <taxon>Methanobacteriota</taxon>
        <taxon>Stenosarchaea group</taxon>
        <taxon>Halobacteria</taxon>
        <taxon>Halobacteriales</taxon>
        <taxon>Haloferacaceae</taxon>
        <taxon>Halobaculum</taxon>
    </lineage>
</organism>
<comment type="caution">
    <text evidence="2">The sequence shown here is derived from an EMBL/GenBank/DDBJ whole genome shotgun (WGS) entry which is preliminary data.</text>
</comment>
<protein>
    <submittedName>
        <fullName evidence="2">Uncharacterized protein</fullName>
    </submittedName>
</protein>
<sequence length="128" mass="13196">MTDRSPREGSGPTGGDGEPVAVGDLLVEVDVEATVDGDRLAVRSTDGRIDVSADSLRTLGRLGSVLDRLPDRIGESVDRVPVGVHVGDVEVARVDPGVPAGPLARALGVAPARVDVRGLAGAMLRGRW</sequence>
<dbReference type="RefSeq" id="WP_159667938.1">
    <property type="nucleotide sequence ID" value="NZ_WUUS01000007.1"/>
</dbReference>
<gene>
    <name evidence="2" type="ORF">GRX01_12630</name>
</gene>
<keyword evidence="3" id="KW-1185">Reference proteome</keyword>
<name>A0A6B0T0D1_9EURY</name>
<dbReference type="Proteomes" id="UP000437065">
    <property type="component" value="Unassembled WGS sequence"/>
</dbReference>
<accession>A0A6B0T0D1</accession>
<reference evidence="2 3" key="1">
    <citation type="submission" date="2019-12" db="EMBL/GenBank/DDBJ databases">
        <title>Isolation and characterization of three novel carbon monoxide-oxidizing members of Halobacteria from salione crusts and soils.</title>
        <authorList>
            <person name="Myers M.R."/>
            <person name="King G.M."/>
        </authorList>
    </citation>
    <scope>NUCLEOTIDE SEQUENCE [LARGE SCALE GENOMIC DNA]</scope>
    <source>
        <strain evidence="2 3">WSA2</strain>
    </source>
</reference>
<proteinExistence type="predicted"/>
<dbReference type="EMBL" id="WUUS01000007">
    <property type="protein sequence ID" value="MXR42181.1"/>
    <property type="molecule type" value="Genomic_DNA"/>
</dbReference>
<dbReference type="OrthoDB" id="307864at2157"/>
<evidence type="ECO:0000313" key="2">
    <source>
        <dbReference type="EMBL" id="MXR42181.1"/>
    </source>
</evidence>
<feature type="region of interest" description="Disordered" evidence="1">
    <location>
        <begin position="1"/>
        <end position="21"/>
    </location>
</feature>
<evidence type="ECO:0000256" key="1">
    <source>
        <dbReference type="SAM" id="MobiDB-lite"/>
    </source>
</evidence>
<evidence type="ECO:0000313" key="3">
    <source>
        <dbReference type="Proteomes" id="UP000437065"/>
    </source>
</evidence>
<dbReference type="AlphaFoldDB" id="A0A6B0T0D1"/>